<evidence type="ECO:0000313" key="5">
    <source>
        <dbReference type="EMBL" id="PWE54097.1"/>
    </source>
</evidence>
<evidence type="ECO:0000256" key="3">
    <source>
        <dbReference type="SAM" id="SignalP"/>
    </source>
</evidence>
<accession>A0A2U2DLB8</accession>
<dbReference type="SUPFAM" id="SSF53822">
    <property type="entry name" value="Periplasmic binding protein-like I"/>
    <property type="match status" value="1"/>
</dbReference>
<dbReference type="PROSITE" id="PS51318">
    <property type="entry name" value="TAT"/>
    <property type="match status" value="1"/>
</dbReference>
<comment type="similarity">
    <text evidence="1">Belongs to the leucine-binding protein family.</text>
</comment>
<evidence type="ECO:0000256" key="1">
    <source>
        <dbReference type="ARBA" id="ARBA00010062"/>
    </source>
</evidence>
<dbReference type="RefSeq" id="WP_109460504.1">
    <property type="nucleotide sequence ID" value="NZ_QFBC01000012.1"/>
</dbReference>
<dbReference type="InterPro" id="IPR028082">
    <property type="entry name" value="Peripla_BP_I"/>
</dbReference>
<organism evidence="5 6">
    <name type="scientific">Metarhizobium album</name>
    <dbReference type="NCBI Taxonomy" id="2182425"/>
    <lineage>
        <taxon>Bacteria</taxon>
        <taxon>Pseudomonadati</taxon>
        <taxon>Pseudomonadota</taxon>
        <taxon>Alphaproteobacteria</taxon>
        <taxon>Hyphomicrobiales</taxon>
        <taxon>Rhizobiaceae</taxon>
        <taxon>Metarhizobium</taxon>
    </lineage>
</organism>
<dbReference type="InterPro" id="IPR028081">
    <property type="entry name" value="Leu-bd"/>
</dbReference>
<dbReference type="Proteomes" id="UP000245252">
    <property type="component" value="Unassembled WGS sequence"/>
</dbReference>
<dbReference type="AlphaFoldDB" id="A0A2U2DLB8"/>
<dbReference type="EMBL" id="QFBC01000012">
    <property type="protein sequence ID" value="PWE54097.1"/>
    <property type="molecule type" value="Genomic_DNA"/>
</dbReference>
<sequence>MNISRRLFLGGTALALTTPWVSRAAFAADPINIASIYDLSGGLEIYGQPIDACLDLAVAELNEAGGLLGREIKVQKYDPQSNIQLYTQFATEAATSLQASVVFGGITSASREAIRPLLGRYQTLYFYSPLYEGGVCDRNTFCTGSTPAQTIGKLMPFAVQNFGKKVYVLAADYNYGQISAKWVRDYTEQAGGEVIAAEFFPLDVTDFSAAIQKIQREKPDVIYTLLVGGNHMSFFRQWAAAGMAGQIPIVSTSFGGGNEHIVLTPAESDGVMAAFGYFQEIKSPTNEAFVKRYHAKFGDNAPYVTEHASATYNAVHHWANGVKKANSLDRMAVIEAIESGSTVEGPGGPSTIDPKTHHCATDVHIGKVKNHSFEILESYANQPPADTAAVCDLVANPNDNQQYVIE</sequence>
<evidence type="ECO:0000259" key="4">
    <source>
        <dbReference type="Pfam" id="PF13458"/>
    </source>
</evidence>
<feature type="signal peptide" evidence="3">
    <location>
        <begin position="1"/>
        <end position="27"/>
    </location>
</feature>
<feature type="domain" description="Leucine-binding protein" evidence="4">
    <location>
        <begin position="30"/>
        <end position="369"/>
    </location>
</feature>
<evidence type="ECO:0000313" key="6">
    <source>
        <dbReference type="Proteomes" id="UP000245252"/>
    </source>
</evidence>
<dbReference type="PANTHER" id="PTHR47628:SF1">
    <property type="entry name" value="ALIPHATIC AMIDASE EXPRESSION-REGULATING PROTEIN"/>
    <property type="match status" value="1"/>
</dbReference>
<reference evidence="5 6" key="1">
    <citation type="submission" date="2018-05" db="EMBL/GenBank/DDBJ databases">
        <title>The draft genome of strain NS-104.</title>
        <authorList>
            <person name="Hang P."/>
            <person name="Jiang J."/>
        </authorList>
    </citation>
    <scope>NUCLEOTIDE SEQUENCE [LARGE SCALE GENOMIC DNA]</scope>
    <source>
        <strain evidence="5 6">NS-104</strain>
    </source>
</reference>
<comment type="caution">
    <text evidence="5">The sequence shown here is derived from an EMBL/GenBank/DDBJ whole genome shotgun (WGS) entry which is preliminary data.</text>
</comment>
<dbReference type="Gene3D" id="3.40.50.2300">
    <property type="match status" value="2"/>
</dbReference>
<feature type="chain" id="PRO_5015545342" evidence="3">
    <location>
        <begin position="28"/>
        <end position="406"/>
    </location>
</feature>
<keyword evidence="2 3" id="KW-0732">Signal</keyword>
<protein>
    <submittedName>
        <fullName evidence="5">Urea ABC transporter</fullName>
    </submittedName>
</protein>
<gene>
    <name evidence="5" type="ORF">DEM27_22640</name>
</gene>
<dbReference type="CDD" id="cd06356">
    <property type="entry name" value="PBP1_amide_urea_BP-like"/>
    <property type="match status" value="1"/>
</dbReference>
<keyword evidence="6" id="KW-1185">Reference proteome</keyword>
<evidence type="ECO:0000256" key="2">
    <source>
        <dbReference type="ARBA" id="ARBA00022729"/>
    </source>
</evidence>
<dbReference type="InterPro" id="IPR006311">
    <property type="entry name" value="TAT_signal"/>
</dbReference>
<dbReference type="Pfam" id="PF13458">
    <property type="entry name" value="Peripla_BP_6"/>
    <property type="match status" value="1"/>
</dbReference>
<dbReference type="PANTHER" id="PTHR47628">
    <property type="match status" value="1"/>
</dbReference>
<dbReference type="OrthoDB" id="9802022at2"/>
<proteinExistence type="inferred from homology"/>
<name>A0A2U2DLB8_9HYPH</name>